<keyword evidence="1" id="KW-0732">Signal</keyword>
<gene>
    <name evidence="2" type="ORF">OsI_18838</name>
</gene>
<evidence type="ECO:0000256" key="1">
    <source>
        <dbReference type="SAM" id="SignalP"/>
    </source>
</evidence>
<dbReference type="EMBL" id="CM000130">
    <property type="protein sequence ID" value="EAY96920.1"/>
    <property type="molecule type" value="Genomic_DNA"/>
</dbReference>
<evidence type="ECO:0000313" key="2">
    <source>
        <dbReference type="EMBL" id="EAY96920.1"/>
    </source>
</evidence>
<evidence type="ECO:0000313" key="3">
    <source>
        <dbReference type="Proteomes" id="UP000007015"/>
    </source>
</evidence>
<dbReference type="Gramene" id="BGIOSGA019345-TA">
    <property type="protein sequence ID" value="BGIOSGA019345-PA"/>
    <property type="gene ID" value="BGIOSGA019345"/>
</dbReference>
<evidence type="ECO:0008006" key="4">
    <source>
        <dbReference type="Google" id="ProtNLM"/>
    </source>
</evidence>
<dbReference type="Proteomes" id="UP000007015">
    <property type="component" value="Chromosome 5"/>
</dbReference>
<reference evidence="2 3" key="1">
    <citation type="journal article" date="2005" name="PLoS Biol.">
        <title>The genomes of Oryza sativa: a history of duplications.</title>
        <authorList>
            <person name="Yu J."/>
            <person name="Wang J."/>
            <person name="Lin W."/>
            <person name="Li S."/>
            <person name="Li H."/>
            <person name="Zhou J."/>
            <person name="Ni P."/>
            <person name="Dong W."/>
            <person name="Hu S."/>
            <person name="Zeng C."/>
            <person name="Zhang J."/>
            <person name="Zhang Y."/>
            <person name="Li R."/>
            <person name="Xu Z."/>
            <person name="Li S."/>
            <person name="Li X."/>
            <person name="Zheng H."/>
            <person name="Cong L."/>
            <person name="Lin L."/>
            <person name="Yin J."/>
            <person name="Geng J."/>
            <person name="Li G."/>
            <person name="Shi J."/>
            <person name="Liu J."/>
            <person name="Lv H."/>
            <person name="Li J."/>
            <person name="Wang J."/>
            <person name="Deng Y."/>
            <person name="Ran L."/>
            <person name="Shi X."/>
            <person name="Wang X."/>
            <person name="Wu Q."/>
            <person name="Li C."/>
            <person name="Ren X."/>
            <person name="Wang J."/>
            <person name="Wang X."/>
            <person name="Li D."/>
            <person name="Liu D."/>
            <person name="Zhang X."/>
            <person name="Ji Z."/>
            <person name="Zhao W."/>
            <person name="Sun Y."/>
            <person name="Zhang Z."/>
            <person name="Bao J."/>
            <person name="Han Y."/>
            <person name="Dong L."/>
            <person name="Ji J."/>
            <person name="Chen P."/>
            <person name="Wu S."/>
            <person name="Liu J."/>
            <person name="Xiao Y."/>
            <person name="Bu D."/>
            <person name="Tan J."/>
            <person name="Yang L."/>
            <person name="Ye C."/>
            <person name="Zhang J."/>
            <person name="Xu J."/>
            <person name="Zhou Y."/>
            <person name="Yu Y."/>
            <person name="Zhang B."/>
            <person name="Zhuang S."/>
            <person name="Wei H."/>
            <person name="Liu B."/>
            <person name="Lei M."/>
            <person name="Yu H."/>
            <person name="Li Y."/>
            <person name="Xu H."/>
            <person name="Wei S."/>
            <person name="He X."/>
            <person name="Fang L."/>
            <person name="Zhang Z."/>
            <person name="Zhang Y."/>
            <person name="Huang X."/>
            <person name="Su Z."/>
            <person name="Tong W."/>
            <person name="Li J."/>
            <person name="Tong Z."/>
            <person name="Li S."/>
            <person name="Ye J."/>
            <person name="Wang L."/>
            <person name="Fang L."/>
            <person name="Lei T."/>
            <person name="Chen C."/>
            <person name="Chen H."/>
            <person name="Xu Z."/>
            <person name="Li H."/>
            <person name="Huang H."/>
            <person name="Zhang F."/>
            <person name="Xu H."/>
            <person name="Li N."/>
            <person name="Zhao C."/>
            <person name="Li S."/>
            <person name="Dong L."/>
            <person name="Huang Y."/>
            <person name="Li L."/>
            <person name="Xi Y."/>
            <person name="Qi Q."/>
            <person name="Li W."/>
            <person name="Zhang B."/>
            <person name="Hu W."/>
            <person name="Zhang Y."/>
            <person name="Tian X."/>
            <person name="Jiao Y."/>
            <person name="Liang X."/>
            <person name="Jin J."/>
            <person name="Gao L."/>
            <person name="Zheng W."/>
            <person name="Hao B."/>
            <person name="Liu S."/>
            <person name="Wang W."/>
            <person name="Yuan L."/>
            <person name="Cao M."/>
            <person name="McDermott J."/>
            <person name="Samudrala R."/>
            <person name="Wang J."/>
            <person name="Wong G.K."/>
            <person name="Yang H."/>
        </authorList>
    </citation>
    <scope>NUCLEOTIDE SEQUENCE [LARGE SCALE GENOMIC DNA]</scope>
    <source>
        <strain evidence="3">cv. 93-11</strain>
    </source>
</reference>
<keyword evidence="3" id="KW-1185">Reference proteome</keyword>
<proteinExistence type="predicted"/>
<protein>
    <recommendedName>
        <fullName evidence="4">Secreted protein</fullName>
    </recommendedName>
</protein>
<name>A2Y1G0_ORYSI</name>
<sequence>MLSSLLLVTVAYELGVGGEREARWVQVLGGAEAMAVVRFHPIHHFRAEAEAEARWTHMESAPGLLLPNPHPSCLIAIPS</sequence>
<accession>A2Y1G0</accession>
<dbReference type="HOGENOM" id="CLU_2610316_0_0_1"/>
<feature type="signal peptide" evidence="1">
    <location>
        <begin position="1"/>
        <end position="18"/>
    </location>
</feature>
<organism evidence="2 3">
    <name type="scientific">Oryza sativa subsp. indica</name>
    <name type="common">Rice</name>
    <dbReference type="NCBI Taxonomy" id="39946"/>
    <lineage>
        <taxon>Eukaryota</taxon>
        <taxon>Viridiplantae</taxon>
        <taxon>Streptophyta</taxon>
        <taxon>Embryophyta</taxon>
        <taxon>Tracheophyta</taxon>
        <taxon>Spermatophyta</taxon>
        <taxon>Magnoliopsida</taxon>
        <taxon>Liliopsida</taxon>
        <taxon>Poales</taxon>
        <taxon>Poaceae</taxon>
        <taxon>BOP clade</taxon>
        <taxon>Oryzoideae</taxon>
        <taxon>Oryzeae</taxon>
        <taxon>Oryzinae</taxon>
        <taxon>Oryza</taxon>
        <taxon>Oryza sativa</taxon>
    </lineage>
</organism>
<dbReference type="AlphaFoldDB" id="A2Y1G0"/>
<feature type="chain" id="PRO_5002650011" description="Secreted protein" evidence="1">
    <location>
        <begin position="19"/>
        <end position="79"/>
    </location>
</feature>